<dbReference type="EC" id="6.3.1.-" evidence="5"/>
<dbReference type="NCBIfam" id="NF006828">
    <property type="entry name" value="PRK09350.1"/>
    <property type="match status" value="1"/>
</dbReference>
<keyword evidence="1 5" id="KW-0436">Ligase</keyword>
<proteinExistence type="predicted"/>
<evidence type="ECO:0000256" key="3">
    <source>
        <dbReference type="ARBA" id="ARBA00022840"/>
    </source>
</evidence>
<dbReference type="GO" id="GO:0003746">
    <property type="term" value="F:translation elongation factor activity"/>
    <property type="evidence" value="ECO:0007669"/>
    <property type="project" value="UniProtKB-KW"/>
</dbReference>
<feature type="domain" description="Aminoacyl-transfer RNA synthetases class-II family profile" evidence="4">
    <location>
        <begin position="16"/>
        <end position="322"/>
    </location>
</feature>
<name>A0ABW4XS13_9GAMM</name>
<dbReference type="NCBIfam" id="TIGR00462">
    <property type="entry name" value="genX"/>
    <property type="match status" value="1"/>
</dbReference>
<dbReference type="InterPro" id="IPR006195">
    <property type="entry name" value="aa-tRNA-synth_II"/>
</dbReference>
<protein>
    <submittedName>
        <fullName evidence="5">Elongation factor P--(R)-beta-lysine ligase</fullName>
        <ecNumber evidence="5">6.3.1.-</ecNumber>
    </submittedName>
</protein>
<dbReference type="Gene3D" id="3.30.930.10">
    <property type="entry name" value="Bira Bifunctional Protein, Domain 2"/>
    <property type="match status" value="1"/>
</dbReference>
<dbReference type="SUPFAM" id="SSF55681">
    <property type="entry name" value="Class II aaRS and biotin synthetases"/>
    <property type="match status" value="1"/>
</dbReference>
<evidence type="ECO:0000256" key="2">
    <source>
        <dbReference type="ARBA" id="ARBA00022741"/>
    </source>
</evidence>
<comment type="caution">
    <text evidence="5">The sequence shown here is derived from an EMBL/GenBank/DDBJ whole genome shotgun (WGS) entry which is preliminary data.</text>
</comment>
<keyword evidence="6" id="KW-1185">Reference proteome</keyword>
<keyword evidence="3" id="KW-0067">ATP-binding</keyword>
<gene>
    <name evidence="5" type="primary">epmA</name>
    <name evidence="5" type="ORF">ACFSJ3_11395</name>
</gene>
<dbReference type="EMBL" id="JBHUHT010000012">
    <property type="protein sequence ID" value="MFD2096589.1"/>
    <property type="molecule type" value="Genomic_DNA"/>
</dbReference>
<keyword evidence="2" id="KW-0547">Nucleotide-binding</keyword>
<evidence type="ECO:0000313" key="6">
    <source>
        <dbReference type="Proteomes" id="UP001597380"/>
    </source>
</evidence>
<keyword evidence="5" id="KW-0648">Protein biosynthesis</keyword>
<dbReference type="Pfam" id="PF00152">
    <property type="entry name" value="tRNA-synt_2"/>
    <property type="match status" value="1"/>
</dbReference>
<dbReference type="InterPro" id="IPR004525">
    <property type="entry name" value="EpmA"/>
</dbReference>
<dbReference type="PANTHER" id="PTHR42918:SF6">
    <property type="entry name" value="ELONGATION FACTOR P--(R)-BETA-LYSINE LIGASE"/>
    <property type="match status" value="1"/>
</dbReference>
<dbReference type="Proteomes" id="UP001597380">
    <property type="component" value="Unassembled WGS sequence"/>
</dbReference>
<reference evidence="6" key="1">
    <citation type="journal article" date="2019" name="Int. J. Syst. Evol. Microbiol.">
        <title>The Global Catalogue of Microorganisms (GCM) 10K type strain sequencing project: providing services to taxonomists for standard genome sequencing and annotation.</title>
        <authorList>
            <consortium name="The Broad Institute Genomics Platform"/>
            <consortium name="The Broad Institute Genome Sequencing Center for Infectious Disease"/>
            <person name="Wu L."/>
            <person name="Ma J."/>
        </authorList>
    </citation>
    <scope>NUCLEOTIDE SEQUENCE [LARGE SCALE GENOMIC DNA]</scope>
    <source>
        <strain evidence="6">CGMCC 1.10992</strain>
    </source>
</reference>
<evidence type="ECO:0000256" key="1">
    <source>
        <dbReference type="ARBA" id="ARBA00022598"/>
    </source>
</evidence>
<keyword evidence="5" id="KW-0251">Elongation factor</keyword>
<accession>A0ABW4XS13</accession>
<dbReference type="PROSITE" id="PS50862">
    <property type="entry name" value="AA_TRNA_LIGASE_II"/>
    <property type="match status" value="1"/>
</dbReference>
<dbReference type="InterPro" id="IPR004364">
    <property type="entry name" value="Aa-tRNA-synt_II"/>
</dbReference>
<dbReference type="GO" id="GO:0016874">
    <property type="term" value="F:ligase activity"/>
    <property type="evidence" value="ECO:0007669"/>
    <property type="project" value="UniProtKB-KW"/>
</dbReference>
<dbReference type="RefSeq" id="WP_345339022.1">
    <property type="nucleotide sequence ID" value="NZ_BAABLI010000008.1"/>
</dbReference>
<evidence type="ECO:0000313" key="5">
    <source>
        <dbReference type="EMBL" id="MFD2096589.1"/>
    </source>
</evidence>
<organism evidence="5 6">
    <name type="scientific">Corallincola platygyrae</name>
    <dbReference type="NCBI Taxonomy" id="1193278"/>
    <lineage>
        <taxon>Bacteria</taxon>
        <taxon>Pseudomonadati</taxon>
        <taxon>Pseudomonadota</taxon>
        <taxon>Gammaproteobacteria</taxon>
        <taxon>Alteromonadales</taxon>
        <taxon>Psychromonadaceae</taxon>
        <taxon>Corallincola</taxon>
    </lineage>
</organism>
<evidence type="ECO:0000259" key="4">
    <source>
        <dbReference type="PROSITE" id="PS50862"/>
    </source>
</evidence>
<dbReference type="PANTHER" id="PTHR42918">
    <property type="entry name" value="LYSYL-TRNA SYNTHETASE"/>
    <property type="match status" value="1"/>
</dbReference>
<sequence length="325" mass="36361">MESNAQWQPTANIQTLKQRAQLISKIRRFFQDRDVLEVDTPLLSQAATTDLHLHSFETRFVGPGAAQGLPLYLMTSPEFHMKRLLSAGSGSIYQICKAFRNEEAGRFHNPEFTILEWYRLGFDHHDLMGEMDELLQLVLGCQPAERLTYSEAFKSVFGCDPLEATVESLRALAPASLQSVVADETDKDTLLQLLFAECVEPVIGQQQAPCFIYHFPASQAALARISTQDPRVSERFEVYFKGIELANGFHELADASEQRRRFESDNQKRVEAGLPQRSIDEHLINALAAGFPDCAGVALGIDRLVMLATESDNIDDVVGFVIRNA</sequence>
<dbReference type="InterPro" id="IPR045864">
    <property type="entry name" value="aa-tRNA-synth_II/BPL/LPL"/>
</dbReference>